<dbReference type="EMBL" id="CP144921">
    <property type="protein sequence ID" value="WWA31510.1"/>
    <property type="molecule type" value="Genomic_DNA"/>
</dbReference>
<sequence length="40" mass="4179">MKKGLLVLAVALVCVSIAPPPWGENHPSIIQTDGKVDSGH</sequence>
<organism evidence="1 2">
    <name type="scientific">Shouchella rhizosphaerae</name>
    <dbReference type="NCBI Taxonomy" id="866786"/>
    <lineage>
        <taxon>Bacteria</taxon>
        <taxon>Bacillati</taxon>
        <taxon>Bacillota</taxon>
        <taxon>Bacilli</taxon>
        <taxon>Bacillales</taxon>
        <taxon>Bacillaceae</taxon>
        <taxon>Shouchella</taxon>
    </lineage>
</organism>
<protein>
    <submittedName>
        <fullName evidence="1">Uncharacterized protein</fullName>
    </submittedName>
</protein>
<gene>
    <name evidence="1" type="ORF">V5G21_06810</name>
</gene>
<keyword evidence="2" id="KW-1185">Reference proteome</keyword>
<evidence type="ECO:0000313" key="1">
    <source>
        <dbReference type="EMBL" id="WWA31510.1"/>
    </source>
</evidence>
<proteinExistence type="predicted"/>
<name>A0ABZ2CZR9_9BACI</name>
<accession>A0ABZ2CZR9</accession>
<reference evidence="1 2" key="1">
    <citation type="submission" date="2024-01" db="EMBL/GenBank/DDBJ databases">
        <title>Culturomics analysis of mouse respiratory tract.</title>
        <authorList>
            <person name="Phillips A.M."/>
            <person name="Collette N.M."/>
            <person name="Mageeney C.M."/>
            <person name="Sinha A."/>
            <person name="Hern K.E."/>
            <person name="Arkin A.P."/>
            <person name="Williams K.P."/>
            <person name="Branda S."/>
        </authorList>
    </citation>
    <scope>NUCLEOTIDE SEQUENCE [LARGE SCALE GENOMIC DNA]</scope>
    <source>
        <strain evidence="1 2">CP20</strain>
    </source>
</reference>
<dbReference type="RefSeq" id="WP_257391330.1">
    <property type="nucleotide sequence ID" value="NZ_CP144921.1"/>
</dbReference>
<evidence type="ECO:0000313" key="2">
    <source>
        <dbReference type="Proteomes" id="UP001341136"/>
    </source>
</evidence>
<dbReference type="Proteomes" id="UP001341136">
    <property type="component" value="Chromosome"/>
</dbReference>